<dbReference type="Pfam" id="PF01966">
    <property type="entry name" value="HD"/>
    <property type="match status" value="1"/>
</dbReference>
<protein>
    <submittedName>
        <fullName evidence="2">HD domain-containing protein</fullName>
    </submittedName>
</protein>
<sequence length="193" mass="20643">MSIERIEALFRELGDRAYSGEPVTQLEHALQSAALAQAAGADDALVAAALLHDIGHLVNDQGESPTERGIDDQHQFHGAHFLKPLFGRAVSEPVRLHVAAKRYLCATRPGYQAALSADSQRSLVLQGGAFTAQEVEAFGQNPHAEAAVSLRLWDDEAKVAGLKTPALADYLPLLARCAQRAAQEKQSSTVAAK</sequence>
<feature type="domain" description="HD" evidence="1">
    <location>
        <begin position="26"/>
        <end position="97"/>
    </location>
</feature>
<evidence type="ECO:0000313" key="3">
    <source>
        <dbReference type="Proteomes" id="UP000596827"/>
    </source>
</evidence>
<name>A0A923MF73_9BURK</name>
<evidence type="ECO:0000259" key="1">
    <source>
        <dbReference type="Pfam" id="PF01966"/>
    </source>
</evidence>
<keyword evidence="3" id="KW-1185">Reference proteome</keyword>
<dbReference type="PANTHER" id="PTHR40202">
    <property type="match status" value="1"/>
</dbReference>
<organism evidence="2 3">
    <name type="scientific">Ramlibacter albus</name>
    <dbReference type="NCBI Taxonomy" id="2079448"/>
    <lineage>
        <taxon>Bacteria</taxon>
        <taxon>Pseudomonadati</taxon>
        <taxon>Pseudomonadota</taxon>
        <taxon>Betaproteobacteria</taxon>
        <taxon>Burkholderiales</taxon>
        <taxon>Comamonadaceae</taxon>
        <taxon>Ramlibacter</taxon>
    </lineage>
</organism>
<dbReference type="SUPFAM" id="SSF109604">
    <property type="entry name" value="HD-domain/PDEase-like"/>
    <property type="match status" value="1"/>
</dbReference>
<dbReference type="Proteomes" id="UP000596827">
    <property type="component" value="Unassembled WGS sequence"/>
</dbReference>
<comment type="caution">
    <text evidence="2">The sequence shown here is derived from an EMBL/GenBank/DDBJ whole genome shotgun (WGS) entry which is preliminary data.</text>
</comment>
<evidence type="ECO:0000313" key="2">
    <source>
        <dbReference type="EMBL" id="MBC5768164.1"/>
    </source>
</evidence>
<proteinExistence type="predicted"/>
<dbReference type="InterPro" id="IPR017670">
    <property type="entry name" value="Phosphonate_degrad-assoc"/>
</dbReference>
<dbReference type="EMBL" id="JACORU010000015">
    <property type="protein sequence ID" value="MBC5768164.1"/>
    <property type="molecule type" value="Genomic_DNA"/>
</dbReference>
<dbReference type="InterPro" id="IPR052567">
    <property type="entry name" value="OP_Dioxygenase"/>
</dbReference>
<dbReference type="Gene3D" id="1.10.3210.10">
    <property type="entry name" value="Hypothetical protein af1432"/>
    <property type="match status" value="1"/>
</dbReference>
<dbReference type="AlphaFoldDB" id="A0A923MF73"/>
<gene>
    <name evidence="2" type="ORF">H8R02_27115</name>
</gene>
<dbReference type="RefSeq" id="WP_187084653.1">
    <property type="nucleotide sequence ID" value="NZ_JACORU010000015.1"/>
</dbReference>
<accession>A0A923MF73</accession>
<dbReference type="NCBIfam" id="TIGR03276">
    <property type="entry name" value="Phn-HD"/>
    <property type="match status" value="1"/>
</dbReference>
<dbReference type="PANTHER" id="PTHR40202:SF1">
    <property type="entry name" value="HD DOMAIN-CONTAINING PROTEIN"/>
    <property type="match status" value="1"/>
</dbReference>
<dbReference type="InterPro" id="IPR006674">
    <property type="entry name" value="HD_domain"/>
</dbReference>
<reference evidence="2" key="1">
    <citation type="submission" date="2020-08" db="EMBL/GenBank/DDBJ databases">
        <title>Ramlibacter sp. GTP1 16S ribosomal RNA gene genome sequencing and assembly.</title>
        <authorList>
            <person name="Kang M."/>
        </authorList>
    </citation>
    <scope>NUCLEOTIDE SEQUENCE</scope>
    <source>
        <strain evidence="2">GTP1</strain>
    </source>
</reference>